<protein>
    <submittedName>
        <fullName evidence="10">(R)-benzylsuccinyl-CoA dehydrogenase</fullName>
        <ecNumber evidence="10">1.3.8.3</ecNumber>
    </submittedName>
</protein>
<dbReference type="GO" id="GO:0050660">
    <property type="term" value="F:flavin adenine dinucleotide binding"/>
    <property type="evidence" value="ECO:0007669"/>
    <property type="project" value="InterPro"/>
</dbReference>
<accession>A0A0H2LVV9</accession>
<dbReference type="InterPro" id="IPR036250">
    <property type="entry name" value="AcylCo_DH-like_C"/>
</dbReference>
<dbReference type="GO" id="GO:0033539">
    <property type="term" value="P:fatty acid beta-oxidation using acyl-CoA dehydrogenase"/>
    <property type="evidence" value="ECO:0007669"/>
    <property type="project" value="TreeGrafter"/>
</dbReference>
<dbReference type="Pfam" id="PF00441">
    <property type="entry name" value="Acyl-CoA_dh_1"/>
    <property type="match status" value="1"/>
</dbReference>
<keyword evidence="4" id="KW-0285">Flavoprotein</keyword>
<sequence>MFGYSDRLPALREAVRRFVDEEAIPRECPALAHDLDALEAATRSLRAKAMEAGIYAPQLPVAWGGLGLSWRDRSVVLEEAGRSFLAPLAMNCAPPDQPNMINLLAEGTPLQQQRYLVPLARGEARSCFAMTEPEPGAGSDPSMLQTVAARRPGGWVINGRKWFISGAVGASFALVLAKTGEGATIFIVDAGNPGYRVVRNIASIDGFQIGGHGEIELQDCFVDDGAVLGEVGQGFAYAQMRLEPARLSHCMRFIGRASRAMALAQDYADRRHSFGQPLAQLQQVQAMVADSHIDLHAARLMTWHAAAKLDAKESIKHESAMVKVFVSEAVGRVADRAAQIMGALGMSEDSPVSMILREMRPFRVYDGASEVHRSTLARRILKESLRP</sequence>
<dbReference type="Pfam" id="PF02770">
    <property type="entry name" value="Acyl-CoA_dh_M"/>
    <property type="match status" value="1"/>
</dbReference>
<evidence type="ECO:0000313" key="11">
    <source>
        <dbReference type="Proteomes" id="UP000035170"/>
    </source>
</evidence>
<dbReference type="SUPFAM" id="SSF56645">
    <property type="entry name" value="Acyl-CoA dehydrogenase NM domain-like"/>
    <property type="match status" value="1"/>
</dbReference>
<dbReference type="GO" id="GO:0033734">
    <property type="term" value="F:(R)-benzylsuccinyl-CoA dehydrogenase activity"/>
    <property type="evidence" value="ECO:0007669"/>
    <property type="project" value="UniProtKB-EC"/>
</dbReference>
<dbReference type="EC" id="1.3.8.3" evidence="10"/>
<evidence type="ECO:0000256" key="1">
    <source>
        <dbReference type="ARBA" id="ARBA00001974"/>
    </source>
</evidence>
<dbReference type="Pfam" id="PF02771">
    <property type="entry name" value="Acyl-CoA_dh_N"/>
    <property type="match status" value="1"/>
</dbReference>
<dbReference type="SUPFAM" id="SSF47203">
    <property type="entry name" value="Acyl-CoA dehydrogenase C-terminal domain-like"/>
    <property type="match status" value="1"/>
</dbReference>
<dbReference type="Gene3D" id="1.10.540.10">
    <property type="entry name" value="Acyl-CoA dehydrogenase/oxidase, N-terminal domain"/>
    <property type="match status" value="1"/>
</dbReference>
<dbReference type="Gene3D" id="1.20.140.10">
    <property type="entry name" value="Butyryl-CoA Dehydrogenase, subunit A, domain 3"/>
    <property type="match status" value="1"/>
</dbReference>
<evidence type="ECO:0000256" key="6">
    <source>
        <dbReference type="ARBA" id="ARBA00023002"/>
    </source>
</evidence>
<keyword evidence="5" id="KW-0274">FAD</keyword>
<dbReference type="PANTHER" id="PTHR48083">
    <property type="entry name" value="MEDIUM-CHAIN SPECIFIC ACYL-COA DEHYDROGENASE, MITOCHONDRIAL-RELATED"/>
    <property type="match status" value="1"/>
</dbReference>
<dbReference type="Gene3D" id="2.40.110.10">
    <property type="entry name" value="Butyryl-CoA Dehydrogenase, subunit A, domain 2"/>
    <property type="match status" value="1"/>
</dbReference>
<feature type="domain" description="Acyl-CoA dehydrogenase/oxidase N-terminal" evidence="9">
    <location>
        <begin position="10"/>
        <end position="123"/>
    </location>
</feature>
<name>A0A0H2LVV9_VARPD</name>
<dbReference type="Proteomes" id="UP000035170">
    <property type="component" value="Unassembled WGS sequence"/>
</dbReference>
<evidence type="ECO:0000259" key="9">
    <source>
        <dbReference type="Pfam" id="PF02771"/>
    </source>
</evidence>
<evidence type="ECO:0000313" key="10">
    <source>
        <dbReference type="EMBL" id="KLN52647.1"/>
    </source>
</evidence>
<dbReference type="PATRIC" id="fig|34073.19.peg.6451"/>
<gene>
    <name evidence="10" type="primary">bbsG2</name>
    <name evidence="10" type="ORF">VPARA_62710</name>
</gene>
<dbReference type="InterPro" id="IPR046373">
    <property type="entry name" value="Acyl-CoA_Oxase/DH_mid-dom_sf"/>
</dbReference>
<dbReference type="InterPro" id="IPR009075">
    <property type="entry name" value="AcylCo_DH/oxidase_C"/>
</dbReference>
<evidence type="ECO:0000259" key="8">
    <source>
        <dbReference type="Pfam" id="PF02770"/>
    </source>
</evidence>
<comment type="cofactor">
    <cofactor evidence="1">
        <name>FAD</name>
        <dbReference type="ChEBI" id="CHEBI:57692"/>
    </cofactor>
</comment>
<dbReference type="InterPro" id="IPR050741">
    <property type="entry name" value="Acyl-CoA_dehydrogenase"/>
</dbReference>
<comment type="similarity">
    <text evidence="2">Belongs to the acyl-CoA dehydrogenase family.</text>
</comment>
<dbReference type="EMBL" id="JZWI01000048">
    <property type="protein sequence ID" value="KLN52647.1"/>
    <property type="molecule type" value="Genomic_DNA"/>
</dbReference>
<dbReference type="InterPro" id="IPR009100">
    <property type="entry name" value="AcylCoA_DH/oxidase_NM_dom_sf"/>
</dbReference>
<keyword evidence="11" id="KW-1185">Reference proteome</keyword>
<evidence type="ECO:0000256" key="4">
    <source>
        <dbReference type="ARBA" id="ARBA00022630"/>
    </source>
</evidence>
<dbReference type="InterPro" id="IPR013786">
    <property type="entry name" value="AcylCoA_DH/ox_N"/>
</dbReference>
<evidence type="ECO:0000256" key="5">
    <source>
        <dbReference type="ARBA" id="ARBA00022827"/>
    </source>
</evidence>
<organism evidence="10 11">
    <name type="scientific">Variovorax paradoxus</name>
    <dbReference type="NCBI Taxonomy" id="34073"/>
    <lineage>
        <taxon>Bacteria</taxon>
        <taxon>Pseudomonadati</taxon>
        <taxon>Pseudomonadota</taxon>
        <taxon>Betaproteobacteria</taxon>
        <taxon>Burkholderiales</taxon>
        <taxon>Comamonadaceae</taxon>
        <taxon>Variovorax</taxon>
    </lineage>
</organism>
<dbReference type="AlphaFoldDB" id="A0A0H2LVV9"/>
<dbReference type="GO" id="GO:0005737">
    <property type="term" value="C:cytoplasm"/>
    <property type="evidence" value="ECO:0007669"/>
    <property type="project" value="TreeGrafter"/>
</dbReference>
<proteinExistence type="inferred from homology"/>
<dbReference type="RefSeq" id="WP_047787360.1">
    <property type="nucleotide sequence ID" value="NZ_JZWI01000048.1"/>
</dbReference>
<dbReference type="PANTHER" id="PTHR48083:SF13">
    <property type="entry name" value="ACYL-COA DEHYDROGENASE FAMILY MEMBER 11"/>
    <property type="match status" value="1"/>
</dbReference>
<dbReference type="InterPro" id="IPR037069">
    <property type="entry name" value="AcylCoA_DH/ox_N_sf"/>
</dbReference>
<comment type="subunit">
    <text evidence="3">Homodimer.</text>
</comment>
<evidence type="ECO:0000256" key="3">
    <source>
        <dbReference type="ARBA" id="ARBA00011738"/>
    </source>
</evidence>
<feature type="domain" description="Acyl-CoA dehydrogenase/oxidase C-terminal" evidence="7">
    <location>
        <begin position="232"/>
        <end position="381"/>
    </location>
</feature>
<evidence type="ECO:0000259" key="7">
    <source>
        <dbReference type="Pfam" id="PF00441"/>
    </source>
</evidence>
<keyword evidence="6 10" id="KW-0560">Oxidoreductase</keyword>
<dbReference type="InterPro" id="IPR006091">
    <property type="entry name" value="Acyl-CoA_Oxase/DH_mid-dom"/>
</dbReference>
<feature type="domain" description="Acyl-CoA oxidase/dehydrogenase middle" evidence="8">
    <location>
        <begin position="127"/>
        <end position="220"/>
    </location>
</feature>
<dbReference type="GO" id="GO:0003995">
    <property type="term" value="F:acyl-CoA dehydrogenase activity"/>
    <property type="evidence" value="ECO:0007669"/>
    <property type="project" value="TreeGrafter"/>
</dbReference>
<evidence type="ECO:0000256" key="2">
    <source>
        <dbReference type="ARBA" id="ARBA00009347"/>
    </source>
</evidence>
<dbReference type="CDD" id="cd00567">
    <property type="entry name" value="ACAD"/>
    <property type="match status" value="1"/>
</dbReference>
<reference evidence="10 11" key="1">
    <citation type="submission" date="2015-03" db="EMBL/GenBank/DDBJ databases">
        <title>Genome sequence of Variovorax paradoxus TBEA6.</title>
        <authorList>
            <person name="Poehlein A."/>
            <person name="Schuldes J."/>
            <person name="Wuebbeler J.H."/>
            <person name="Hiessl S."/>
            <person name="Steinbuechel A."/>
            <person name="Daniel R."/>
        </authorList>
    </citation>
    <scope>NUCLEOTIDE SEQUENCE [LARGE SCALE GENOMIC DNA]</scope>
    <source>
        <strain evidence="10 11">TBEA6</strain>
    </source>
</reference>
<comment type="caution">
    <text evidence="10">The sequence shown here is derived from an EMBL/GenBank/DDBJ whole genome shotgun (WGS) entry which is preliminary data.</text>
</comment>